<dbReference type="InterPro" id="IPR003781">
    <property type="entry name" value="CoA-bd"/>
</dbReference>
<keyword evidence="4" id="KW-0436">Ligase</keyword>
<dbReference type="SUPFAM" id="SSF51735">
    <property type="entry name" value="NAD(P)-binding Rossmann-fold domains"/>
    <property type="match status" value="1"/>
</dbReference>
<keyword evidence="1" id="KW-0816">Tricarboxylic acid cycle</keyword>
<dbReference type="EMBL" id="JACTUZ010000007">
    <property type="protein sequence ID" value="MBC9176056.1"/>
    <property type="molecule type" value="Genomic_DNA"/>
</dbReference>
<dbReference type="Gene3D" id="3.40.50.261">
    <property type="entry name" value="Succinyl-CoA synthetase domains"/>
    <property type="match status" value="2"/>
</dbReference>
<dbReference type="InterPro" id="IPR032875">
    <property type="entry name" value="Succ_CoA_lig_flav_dom"/>
</dbReference>
<keyword evidence="2" id="KW-0547">Nucleotide-binding</keyword>
<protein>
    <submittedName>
        <fullName evidence="4">Acetate--CoA ligase family protein</fullName>
    </submittedName>
</protein>
<organism evidence="4 5">
    <name type="scientific">Pseudoroseomonas ludipueritiae</name>
    <dbReference type="NCBI Taxonomy" id="198093"/>
    <lineage>
        <taxon>Bacteria</taxon>
        <taxon>Pseudomonadati</taxon>
        <taxon>Pseudomonadota</taxon>
        <taxon>Alphaproteobacteria</taxon>
        <taxon>Acetobacterales</taxon>
        <taxon>Acetobacteraceae</taxon>
        <taxon>Pseudoroseomonas</taxon>
    </lineage>
</organism>
<name>A0ABR7R2V3_9PROT</name>
<dbReference type="Gene3D" id="3.30.470.20">
    <property type="entry name" value="ATP-grasp fold, B domain"/>
    <property type="match status" value="1"/>
</dbReference>
<keyword evidence="5" id="KW-1185">Reference proteome</keyword>
<dbReference type="Gene3D" id="3.40.50.720">
    <property type="entry name" value="NAD(P)-binding Rossmann-like Domain"/>
    <property type="match status" value="1"/>
</dbReference>
<feature type="domain" description="ATP-grasp" evidence="3">
    <location>
        <begin position="510"/>
        <end position="547"/>
    </location>
</feature>
<dbReference type="PANTHER" id="PTHR42793">
    <property type="entry name" value="COA BINDING DOMAIN CONTAINING PROTEIN"/>
    <property type="match status" value="1"/>
</dbReference>
<accession>A0ABR7R2V3</accession>
<dbReference type="InterPro" id="IPR036291">
    <property type="entry name" value="NAD(P)-bd_dom_sf"/>
</dbReference>
<evidence type="ECO:0000313" key="5">
    <source>
        <dbReference type="Proteomes" id="UP000603940"/>
    </source>
</evidence>
<dbReference type="Proteomes" id="UP000603940">
    <property type="component" value="Unassembled WGS sequence"/>
</dbReference>
<evidence type="ECO:0000256" key="2">
    <source>
        <dbReference type="PROSITE-ProRule" id="PRU00409"/>
    </source>
</evidence>
<dbReference type="Gene3D" id="3.30.1490.20">
    <property type="entry name" value="ATP-grasp fold, A domain"/>
    <property type="match status" value="1"/>
</dbReference>
<reference evidence="4 5" key="1">
    <citation type="journal article" date="2009" name="Int. J. Syst. Evol. Microbiol.">
        <title>Transfer of Teichococcus ludipueritiae and Muricoccus roseus to the genus Roseomonas, as Roseomonas ludipueritiae comb. nov. and Roseomonas rosea comb. nov., respectively, and emended description of the genus Roseomonas.</title>
        <authorList>
            <person name="Sanchez-Porro C."/>
            <person name="Gallego V."/>
            <person name="Busse H.J."/>
            <person name="Kampfer P."/>
            <person name="Ventosa A."/>
        </authorList>
    </citation>
    <scope>NUCLEOTIDE SEQUENCE [LARGE SCALE GENOMIC DNA]</scope>
    <source>
        <strain evidence="4 5">DSM 14915</strain>
    </source>
</reference>
<dbReference type="PROSITE" id="PS50975">
    <property type="entry name" value="ATP_GRASP"/>
    <property type="match status" value="1"/>
</dbReference>
<dbReference type="SUPFAM" id="SSF52210">
    <property type="entry name" value="Succinyl-CoA synthetase domains"/>
    <property type="match status" value="2"/>
</dbReference>
<proteinExistence type="predicted"/>
<dbReference type="SUPFAM" id="SSF56059">
    <property type="entry name" value="Glutathione synthetase ATP-binding domain-like"/>
    <property type="match status" value="1"/>
</dbReference>
<keyword evidence="2" id="KW-0067">ATP-binding</keyword>
<dbReference type="InterPro" id="IPR011761">
    <property type="entry name" value="ATP-grasp"/>
</dbReference>
<dbReference type="PANTHER" id="PTHR42793:SF4">
    <property type="entry name" value="BLL6376 PROTEIN"/>
    <property type="match status" value="1"/>
</dbReference>
<comment type="caution">
    <text evidence="4">The sequence shown here is derived from an EMBL/GenBank/DDBJ whole genome shotgun (WGS) entry which is preliminary data.</text>
</comment>
<dbReference type="Pfam" id="PF13607">
    <property type="entry name" value="Succ_CoA_lig"/>
    <property type="match status" value="1"/>
</dbReference>
<dbReference type="InterPro" id="IPR016102">
    <property type="entry name" value="Succinyl-CoA_synth-like"/>
</dbReference>
<sequence length="729" mass="74297">MAGHWGGGRAVTRPLPSHAALRRLLHPRSIAVVGASTRAGAFGARVLENLEGFTGEIWPVNPRYDTLGGRRCYPSLAALPAAPDCVAIAAPREGVTAVLQDCLARSAGGAVVFAAGYAETGLPERVAEQEAVGALAGRLPLLGPNCLGFGNFLLGAGVTFSGGPKPLVPQGRAIGIVSQSGALGFALAQAVERGVAVSHVLTSGNAAGLDTADLVAYLAEEPGCAAIVCVLEGLAEPRRMLAAAGRAARAGKPLLVHKMASGEGGAAAALSHTGAVAGGHAVWRAALAEVGAILVDDFSALVETAAFFAKAPAVPRGAGVAVVSTSGGAGILAADAAERHSISLPQPEEGAAAVLAARIPEYGSTRNPCDLTAQVLNDAEALLACTDALASDPGYGVLLYPNTHGYAFSAARIPVMAGIAARHGRFLCVPWLAERREGDVLRAAEAVQDAAIFSSMDRCFAALAAWRERATWATRPAEAPTRLLDAAALARAGALLASAPGAVLPESAAKAVLAECGLPVVPEELVPDLDTALRAAGRLGYPVALKAESPDLPHKTEAGVVRLDLRDAAMLREAYAGIEAAIAAIAPQPRLRGMLVQPMVPRGVELIIGARRDPVFGPVVAVGLGGVLVELLQDTAVAPAPLSLQQAQRMLRGLRGYPLLEGFRGGAGADLEQLAAILCRVAELVAAEPAITELDINPLICTGRRVLAVDALIALSQRVKAMDAAGTAS</sequence>
<dbReference type="Pfam" id="PF13549">
    <property type="entry name" value="ATP-grasp_5"/>
    <property type="match status" value="1"/>
</dbReference>
<dbReference type="Pfam" id="PF13380">
    <property type="entry name" value="CoA_binding_2"/>
    <property type="match status" value="1"/>
</dbReference>
<gene>
    <name evidence="4" type="ORF">IBL25_03735</name>
</gene>
<dbReference type="SMART" id="SM00881">
    <property type="entry name" value="CoA_binding"/>
    <property type="match status" value="1"/>
</dbReference>
<dbReference type="InterPro" id="IPR013815">
    <property type="entry name" value="ATP_grasp_subdomain_1"/>
</dbReference>
<evidence type="ECO:0000256" key="1">
    <source>
        <dbReference type="ARBA" id="ARBA00022532"/>
    </source>
</evidence>
<evidence type="ECO:0000313" key="4">
    <source>
        <dbReference type="EMBL" id="MBC9176056.1"/>
    </source>
</evidence>
<evidence type="ECO:0000259" key="3">
    <source>
        <dbReference type="PROSITE" id="PS50975"/>
    </source>
</evidence>
<dbReference type="GO" id="GO:0016874">
    <property type="term" value="F:ligase activity"/>
    <property type="evidence" value="ECO:0007669"/>
    <property type="project" value="UniProtKB-KW"/>
</dbReference>